<protein>
    <submittedName>
        <fullName evidence="2">Redoxin family protein</fullName>
    </submittedName>
</protein>
<accession>A0A8I2KHW0</accession>
<dbReference type="PANTHER" id="PTHR42852:SF13">
    <property type="entry name" value="PROTEIN DIPZ"/>
    <property type="match status" value="1"/>
</dbReference>
<evidence type="ECO:0000259" key="1">
    <source>
        <dbReference type="PROSITE" id="PS51352"/>
    </source>
</evidence>
<dbReference type="SUPFAM" id="SSF52833">
    <property type="entry name" value="Thioredoxin-like"/>
    <property type="match status" value="1"/>
</dbReference>
<organism evidence="2 3">
    <name type="scientific">Rhizobium leguminosarum bv. viciae</name>
    <dbReference type="NCBI Taxonomy" id="387"/>
    <lineage>
        <taxon>Bacteria</taxon>
        <taxon>Pseudomonadati</taxon>
        <taxon>Pseudomonadota</taxon>
        <taxon>Alphaproteobacteria</taxon>
        <taxon>Hyphomicrobiales</taxon>
        <taxon>Rhizobiaceae</taxon>
        <taxon>Rhizobium/Agrobacterium group</taxon>
        <taxon>Rhizobium</taxon>
    </lineage>
</organism>
<feature type="domain" description="Thioredoxin" evidence="1">
    <location>
        <begin position="5"/>
        <end position="155"/>
    </location>
</feature>
<dbReference type="InterPro" id="IPR050553">
    <property type="entry name" value="Thioredoxin_ResA/DsbE_sf"/>
</dbReference>
<dbReference type="PROSITE" id="PS51352">
    <property type="entry name" value="THIOREDOXIN_2"/>
    <property type="match status" value="1"/>
</dbReference>
<dbReference type="GO" id="GO:0016491">
    <property type="term" value="F:oxidoreductase activity"/>
    <property type="evidence" value="ECO:0007669"/>
    <property type="project" value="InterPro"/>
</dbReference>
<dbReference type="Pfam" id="PF08534">
    <property type="entry name" value="Redoxin"/>
    <property type="match status" value="1"/>
</dbReference>
<gene>
    <name evidence="2" type="ORF">GFL91_28980</name>
</gene>
<dbReference type="RefSeq" id="WP_168277102.1">
    <property type="nucleotide sequence ID" value="NZ_WIEZ01000019.1"/>
</dbReference>
<sequence>MTSSLNSGSPAPSIKVQHWLRGDPLSNFKLGKIYIPVFVSITCSGCGPALVRLAQLQEQYRYIGIEVIGIVANKRTATVDEALAEVDAWVTKWLPNANIRIAFDYSGEMDKLWMDASLSFQHPQAFVVDRDGSIAFIGHPDSLEDVLPKVTDGSWRASAEAKNAEKERIAEGEIDATENALRRRIRAATDIEDWKSALSVIEESINLFPDRISLRQSQVSMLIGEVRDMEAGWIALGQFARDAIERNSEDWLFAAMEELFGPHYDYSELPFAERLSLGKELSERILILCAQQDALSRAESYETIAYYYNESGDNGLAVGLIELALNLVDGGPLPDEDKQEWLAHLLRVLTEYKGEAAFYGGIMPPPK</sequence>
<dbReference type="InterPro" id="IPR013766">
    <property type="entry name" value="Thioredoxin_domain"/>
</dbReference>
<name>A0A8I2KHW0_RHILV</name>
<dbReference type="Proteomes" id="UP000662259">
    <property type="component" value="Unassembled WGS sequence"/>
</dbReference>
<comment type="caution">
    <text evidence="2">The sequence shown here is derived from an EMBL/GenBank/DDBJ whole genome shotgun (WGS) entry which is preliminary data.</text>
</comment>
<evidence type="ECO:0000313" key="2">
    <source>
        <dbReference type="EMBL" id="NKM48898.1"/>
    </source>
</evidence>
<dbReference type="InterPro" id="IPR036249">
    <property type="entry name" value="Thioredoxin-like_sf"/>
</dbReference>
<proteinExistence type="predicted"/>
<evidence type="ECO:0000313" key="3">
    <source>
        <dbReference type="Proteomes" id="UP000662259"/>
    </source>
</evidence>
<dbReference type="EMBL" id="WIEZ01000019">
    <property type="protein sequence ID" value="NKM48898.1"/>
    <property type="molecule type" value="Genomic_DNA"/>
</dbReference>
<dbReference type="InterPro" id="IPR013740">
    <property type="entry name" value="Redoxin"/>
</dbReference>
<dbReference type="PANTHER" id="PTHR42852">
    <property type="entry name" value="THIOL:DISULFIDE INTERCHANGE PROTEIN DSBE"/>
    <property type="match status" value="1"/>
</dbReference>
<reference evidence="2" key="1">
    <citation type="submission" date="2019-10" db="EMBL/GenBank/DDBJ databases">
        <title>Rhizobium leguminosarum symbiovar viciae collection.</title>
        <authorList>
            <person name="Boivin S."/>
            <person name="Lepetit M."/>
        </authorList>
    </citation>
    <scope>NUCLEOTIDE SEQUENCE</scope>
    <source>
        <strain evidence="2">L143</strain>
    </source>
</reference>
<dbReference type="AlphaFoldDB" id="A0A8I2KHW0"/>
<dbReference type="Gene3D" id="3.40.30.10">
    <property type="entry name" value="Glutaredoxin"/>
    <property type="match status" value="1"/>
</dbReference>